<feature type="compositionally biased region" description="Basic and acidic residues" evidence="2">
    <location>
        <begin position="168"/>
        <end position="177"/>
    </location>
</feature>
<dbReference type="InterPro" id="IPR012942">
    <property type="entry name" value="SRR1-like"/>
</dbReference>
<evidence type="ECO:0000313" key="4">
    <source>
        <dbReference type="EMBL" id="KAG0283738.1"/>
    </source>
</evidence>
<dbReference type="PANTHER" id="PTHR28626">
    <property type="entry name" value="SRR1-LIKE PROTEIN"/>
    <property type="match status" value="1"/>
</dbReference>
<protein>
    <recommendedName>
        <fullName evidence="3">SRR1-like domain-containing protein</fullName>
    </recommendedName>
</protein>
<accession>A0ABQ7JSE4</accession>
<dbReference type="Pfam" id="PF07985">
    <property type="entry name" value="SRR1"/>
    <property type="match status" value="1"/>
</dbReference>
<evidence type="ECO:0000313" key="5">
    <source>
        <dbReference type="Proteomes" id="UP001194696"/>
    </source>
</evidence>
<feature type="compositionally biased region" description="Polar residues" evidence="2">
    <location>
        <begin position="142"/>
        <end position="160"/>
    </location>
</feature>
<feature type="compositionally biased region" description="Basic residues" evidence="2">
    <location>
        <begin position="79"/>
        <end position="88"/>
    </location>
</feature>
<feature type="domain" description="SRR1-like" evidence="3">
    <location>
        <begin position="204"/>
        <end position="365"/>
    </location>
</feature>
<evidence type="ECO:0000256" key="2">
    <source>
        <dbReference type="SAM" id="MobiDB-lite"/>
    </source>
</evidence>
<feature type="compositionally biased region" description="Basic and acidic residues" evidence="2">
    <location>
        <begin position="1"/>
        <end position="10"/>
    </location>
</feature>
<sequence>MENMDKELHSDTGFAKDTPIVQEEEEEFTFVSRKKNGRRQNDASTKAASTPRAVASPSSRTAVEEPKETTLPGWGSNRKPGKIKKNSQRAKMMGSRGVDQEERTLEWGQRLMDDRVMSLKQSKFYSAFQDLVQLTLFPPCKKQQQPTDIKNTQRRSSLTSKDVAPQLESKDSQDKEPVITQPQEDNPSQSDRSTAGSAVDEDFSRSGFVDMICYGIGSIESSRNAQFQLAMALCLKEILQLPGTVSIFDPIMTNYDCLLLEHLGVKVLTGDGRSRQPVEVKTLYYMPHCPKGLYSLILETNWSRKCLDRLAILGNRLTMYDESPSFRQVAKQAPFILPGLSIARISLLPAVKFEDNTVFNDLGFHRFPADQELPDVDLTNREVDPELL</sequence>
<evidence type="ECO:0000256" key="1">
    <source>
        <dbReference type="ARBA" id="ARBA00009856"/>
    </source>
</evidence>
<dbReference type="EMBL" id="JAAAIM010000862">
    <property type="protein sequence ID" value="KAG0283738.1"/>
    <property type="molecule type" value="Genomic_DNA"/>
</dbReference>
<feature type="region of interest" description="Disordered" evidence="2">
    <location>
        <begin position="1"/>
        <end position="102"/>
    </location>
</feature>
<reference evidence="4 5" key="1">
    <citation type="journal article" date="2020" name="Fungal Divers.">
        <title>Resolving the Mortierellaceae phylogeny through synthesis of multi-gene phylogenetics and phylogenomics.</title>
        <authorList>
            <person name="Vandepol N."/>
            <person name="Liber J."/>
            <person name="Desiro A."/>
            <person name="Na H."/>
            <person name="Kennedy M."/>
            <person name="Barry K."/>
            <person name="Grigoriev I.V."/>
            <person name="Miller A.N."/>
            <person name="O'Donnell K."/>
            <person name="Stajich J.E."/>
            <person name="Bonito G."/>
        </authorList>
    </citation>
    <scope>NUCLEOTIDE SEQUENCE [LARGE SCALE GENOMIC DNA]</scope>
    <source>
        <strain evidence="4 5">AD045</strain>
    </source>
</reference>
<keyword evidence="5" id="KW-1185">Reference proteome</keyword>
<gene>
    <name evidence="4" type="ORF">BGZ96_011879</name>
</gene>
<comment type="similarity">
    <text evidence="1">Belongs to the SRR1 family.</text>
</comment>
<dbReference type="PANTHER" id="PTHR28626:SF3">
    <property type="entry name" value="SRR1-LIKE PROTEIN"/>
    <property type="match status" value="1"/>
</dbReference>
<name>A0ABQ7JSE4_9FUNG</name>
<feature type="region of interest" description="Disordered" evidence="2">
    <location>
        <begin position="141"/>
        <end position="199"/>
    </location>
</feature>
<dbReference type="Proteomes" id="UP001194696">
    <property type="component" value="Unassembled WGS sequence"/>
</dbReference>
<comment type="caution">
    <text evidence="4">The sequence shown here is derived from an EMBL/GenBank/DDBJ whole genome shotgun (WGS) entry which is preliminary data.</text>
</comment>
<dbReference type="InterPro" id="IPR040044">
    <property type="entry name" value="SRR1L"/>
</dbReference>
<feature type="compositionally biased region" description="Polar residues" evidence="2">
    <location>
        <begin position="180"/>
        <end position="196"/>
    </location>
</feature>
<evidence type="ECO:0000259" key="3">
    <source>
        <dbReference type="Pfam" id="PF07985"/>
    </source>
</evidence>
<proteinExistence type="inferred from homology"/>
<organism evidence="4 5">
    <name type="scientific">Linnemannia gamsii</name>
    <dbReference type="NCBI Taxonomy" id="64522"/>
    <lineage>
        <taxon>Eukaryota</taxon>
        <taxon>Fungi</taxon>
        <taxon>Fungi incertae sedis</taxon>
        <taxon>Mucoromycota</taxon>
        <taxon>Mortierellomycotina</taxon>
        <taxon>Mortierellomycetes</taxon>
        <taxon>Mortierellales</taxon>
        <taxon>Mortierellaceae</taxon>
        <taxon>Linnemannia</taxon>
    </lineage>
</organism>